<sequence>MPSVFFSLGGYDPAKIAAAKAKGEFLPGNHTPQFAPVPEPTIRTGVEAMTLAVMSAAQP</sequence>
<protein>
    <recommendedName>
        <fullName evidence="2">Amidohydrolase</fullName>
    </recommendedName>
</protein>
<dbReference type="EMBL" id="MLJW01003270">
    <property type="protein sequence ID" value="OIQ72438.1"/>
    <property type="molecule type" value="Genomic_DNA"/>
</dbReference>
<comment type="caution">
    <text evidence="1">The sequence shown here is derived from an EMBL/GenBank/DDBJ whole genome shotgun (WGS) entry which is preliminary data.</text>
</comment>
<evidence type="ECO:0000313" key="1">
    <source>
        <dbReference type="EMBL" id="OIQ72438.1"/>
    </source>
</evidence>
<dbReference type="AlphaFoldDB" id="A0A1J5PLM4"/>
<evidence type="ECO:0008006" key="2">
    <source>
        <dbReference type="Google" id="ProtNLM"/>
    </source>
</evidence>
<organism evidence="1">
    <name type="scientific">mine drainage metagenome</name>
    <dbReference type="NCBI Taxonomy" id="410659"/>
    <lineage>
        <taxon>unclassified sequences</taxon>
        <taxon>metagenomes</taxon>
        <taxon>ecological metagenomes</taxon>
    </lineage>
</organism>
<proteinExistence type="predicted"/>
<reference evidence="1" key="1">
    <citation type="submission" date="2016-10" db="EMBL/GenBank/DDBJ databases">
        <title>Sequence of Gallionella enrichment culture.</title>
        <authorList>
            <person name="Poehlein A."/>
            <person name="Muehling M."/>
            <person name="Daniel R."/>
        </authorList>
    </citation>
    <scope>NUCLEOTIDE SEQUENCE</scope>
</reference>
<accession>A0A1J5PLM4</accession>
<name>A0A1J5PLM4_9ZZZZ</name>
<gene>
    <name evidence="1" type="ORF">GALL_459340</name>
</gene>